<dbReference type="Proteomes" id="UP001309705">
    <property type="component" value="Unassembled WGS sequence"/>
</dbReference>
<name>A0ABU6JUG2_9GAMM</name>
<dbReference type="EMBL" id="JAYWTM010000022">
    <property type="protein sequence ID" value="MEC5344424.1"/>
    <property type="molecule type" value="Genomic_DNA"/>
</dbReference>
<dbReference type="Pfam" id="PF09582">
    <property type="entry name" value="AnfO_nitrog"/>
    <property type="match status" value="1"/>
</dbReference>
<accession>A0ABU6JUG2</accession>
<comment type="caution">
    <text evidence="1">The sequence shown here is derived from an EMBL/GenBank/DDBJ whole genome shotgun (WGS) entry which is preliminary data.</text>
</comment>
<reference evidence="1 2" key="1">
    <citation type="journal article" date="2017" name="Int. J. Syst. Evol. Microbiol.">
        <title>Brenneria populi subsp. brevivirga subsp. nov. isolated from symptomatic bark of Populus x euramericana canker, and description of Brenneria populi subsp. populi subsp. nov.</title>
        <authorList>
            <person name="Zheng M.H."/>
            <person name="Piao C.G."/>
            <person name="Xue H."/>
            <person name="Guo M.W."/>
            <person name="Li Y."/>
        </authorList>
    </citation>
    <scope>NUCLEOTIDE SEQUENCE [LARGE SCALE GENOMIC DNA]</scope>
    <source>
        <strain evidence="1 2">D9-5</strain>
    </source>
</reference>
<dbReference type="InterPro" id="IPR014287">
    <property type="entry name" value="Nase_Fe-Fe_AnfO"/>
</dbReference>
<proteinExistence type="predicted"/>
<evidence type="ECO:0000313" key="1">
    <source>
        <dbReference type="EMBL" id="MEC5344424.1"/>
    </source>
</evidence>
<keyword evidence="2" id="KW-1185">Reference proteome</keyword>
<gene>
    <name evidence="1" type="ORF">VSX58_17665</name>
</gene>
<sequence length="206" mass="22948">MKIAVFVDSNGNIAPLFEPGRVRLFSRCDNRWRAVGDIPYALDRAMSLHEIRTRTLTLLEEMPGCHHFAARRIQGALLAWFDGMEVAMWQFSGRAESCLEVIYAAATRMKRVSAIGAASDAFIQAGPHEGEYHIDLITALAGDPGLTSKQLLIPFLQSQVFTRLSVTCDHLPKWFEHQLPALNLTVEVEKRHQGALCAIIHPSAAR</sequence>
<protein>
    <submittedName>
        <fullName evidence="1">Fe-only nitrogenase accessory AnfO family protein</fullName>
    </submittedName>
</protein>
<organism evidence="1 2">
    <name type="scientific">Brenneria populi</name>
    <dbReference type="NCBI Taxonomy" id="1505588"/>
    <lineage>
        <taxon>Bacteria</taxon>
        <taxon>Pseudomonadati</taxon>
        <taxon>Pseudomonadota</taxon>
        <taxon>Gammaproteobacteria</taxon>
        <taxon>Enterobacterales</taxon>
        <taxon>Pectobacteriaceae</taxon>
        <taxon>Brenneria</taxon>
    </lineage>
</organism>
<dbReference type="RefSeq" id="WP_327619243.1">
    <property type="nucleotide sequence ID" value="NZ_JAYWTM010000022.1"/>
</dbReference>
<evidence type="ECO:0000313" key="2">
    <source>
        <dbReference type="Proteomes" id="UP001309705"/>
    </source>
</evidence>